<dbReference type="Pfam" id="PF00617">
    <property type="entry name" value="RasGEF"/>
    <property type="match status" value="1"/>
</dbReference>
<dbReference type="Gene3D" id="1.10.555.10">
    <property type="entry name" value="Rho GTPase activation protein"/>
    <property type="match status" value="1"/>
</dbReference>
<accession>A0A448YR37</accession>
<protein>
    <submittedName>
        <fullName evidence="4">DEKNAAC104663</fullName>
    </submittedName>
</protein>
<evidence type="ECO:0000256" key="1">
    <source>
        <dbReference type="ARBA" id="ARBA00022468"/>
    </source>
</evidence>
<dbReference type="InterPro" id="IPR050729">
    <property type="entry name" value="Rho-GAP"/>
</dbReference>
<feature type="compositionally biased region" description="Basic residues" evidence="2">
    <location>
        <begin position="1"/>
        <end position="13"/>
    </location>
</feature>
<dbReference type="STRING" id="13370.A0A448YR37"/>
<keyword evidence="1" id="KW-0343">GTPase activation</keyword>
<dbReference type="Gene3D" id="1.10.840.10">
    <property type="entry name" value="Ras guanine-nucleotide exchange factors catalytic domain"/>
    <property type="match status" value="1"/>
</dbReference>
<dbReference type="GO" id="GO:0005085">
    <property type="term" value="F:guanyl-nucleotide exchange factor activity"/>
    <property type="evidence" value="ECO:0007669"/>
    <property type="project" value="InterPro"/>
</dbReference>
<reference evidence="4 5" key="1">
    <citation type="submission" date="2018-12" db="EMBL/GenBank/DDBJ databases">
        <authorList>
            <person name="Tiukova I."/>
            <person name="Dainat J."/>
        </authorList>
    </citation>
    <scope>NUCLEOTIDE SEQUENCE [LARGE SCALE GENOMIC DNA]</scope>
</reference>
<evidence type="ECO:0000256" key="2">
    <source>
        <dbReference type="SAM" id="MobiDB-lite"/>
    </source>
</evidence>
<feature type="region of interest" description="Disordered" evidence="2">
    <location>
        <begin position="1"/>
        <end position="51"/>
    </location>
</feature>
<dbReference type="CDD" id="cd00159">
    <property type="entry name" value="RhoGAP"/>
    <property type="match status" value="1"/>
</dbReference>
<feature type="compositionally biased region" description="Low complexity" evidence="2">
    <location>
        <begin position="272"/>
        <end position="281"/>
    </location>
</feature>
<gene>
    <name evidence="4" type="ORF">BRENAR_LOCUS4077</name>
</gene>
<dbReference type="GO" id="GO:0005096">
    <property type="term" value="F:GTPase activator activity"/>
    <property type="evidence" value="ECO:0007669"/>
    <property type="project" value="UniProtKB-KW"/>
</dbReference>
<dbReference type="PANTHER" id="PTHR23176">
    <property type="entry name" value="RHO/RAC/CDC GTPASE-ACTIVATING PROTEIN"/>
    <property type="match status" value="1"/>
</dbReference>
<dbReference type="InterPro" id="IPR000651">
    <property type="entry name" value="Ras-like_Gua-exchang_fac_N"/>
</dbReference>
<dbReference type="Proteomes" id="UP000290900">
    <property type="component" value="Unassembled WGS sequence"/>
</dbReference>
<dbReference type="SUPFAM" id="SSF48350">
    <property type="entry name" value="GTPase activation domain, GAP"/>
    <property type="match status" value="1"/>
</dbReference>
<evidence type="ECO:0000259" key="3">
    <source>
        <dbReference type="PROSITE" id="PS50238"/>
    </source>
</evidence>
<dbReference type="FunCoup" id="A0A448YR37">
    <property type="interactions" value="587"/>
</dbReference>
<feature type="compositionally biased region" description="Polar residues" evidence="2">
    <location>
        <begin position="71"/>
        <end position="90"/>
    </location>
</feature>
<feature type="region of interest" description="Disordered" evidence="2">
    <location>
        <begin position="70"/>
        <end position="96"/>
    </location>
</feature>
<dbReference type="InterPro" id="IPR023578">
    <property type="entry name" value="Ras_GEF_dom_sf"/>
</dbReference>
<dbReference type="InterPro" id="IPR008936">
    <property type="entry name" value="Rho_GTPase_activation_prot"/>
</dbReference>
<feature type="domain" description="Rho-GAP" evidence="3">
    <location>
        <begin position="1832"/>
        <end position="2020"/>
    </location>
</feature>
<dbReference type="InParanoid" id="A0A448YR37"/>
<dbReference type="PANTHER" id="PTHR23176:SF129">
    <property type="entry name" value="RHO GTPASE ACTIVATING PROTEIN AT 16F, ISOFORM E-RELATED"/>
    <property type="match status" value="1"/>
</dbReference>
<evidence type="ECO:0000313" key="5">
    <source>
        <dbReference type="Proteomes" id="UP000290900"/>
    </source>
</evidence>
<feature type="compositionally biased region" description="Polar residues" evidence="2">
    <location>
        <begin position="1027"/>
        <end position="1042"/>
    </location>
</feature>
<dbReference type="EMBL" id="CAACVR010000045">
    <property type="protein sequence ID" value="VEU23346.1"/>
    <property type="molecule type" value="Genomic_DNA"/>
</dbReference>
<evidence type="ECO:0000313" key="4">
    <source>
        <dbReference type="EMBL" id="VEU23346.1"/>
    </source>
</evidence>
<dbReference type="OrthoDB" id="79452at2759"/>
<keyword evidence="5" id="KW-1185">Reference proteome</keyword>
<dbReference type="GO" id="GO:0005933">
    <property type="term" value="C:cellular bud"/>
    <property type="evidence" value="ECO:0007669"/>
    <property type="project" value="UniProtKB-ARBA"/>
</dbReference>
<dbReference type="GO" id="GO:0005938">
    <property type="term" value="C:cell cortex"/>
    <property type="evidence" value="ECO:0007669"/>
    <property type="project" value="UniProtKB-ARBA"/>
</dbReference>
<feature type="compositionally biased region" description="Polar residues" evidence="2">
    <location>
        <begin position="26"/>
        <end position="36"/>
    </location>
</feature>
<dbReference type="Pfam" id="PF00618">
    <property type="entry name" value="RasGEF_N"/>
    <property type="match status" value="1"/>
</dbReference>
<dbReference type="PROSITE" id="PS50238">
    <property type="entry name" value="RHOGAP"/>
    <property type="match status" value="1"/>
</dbReference>
<feature type="region of interest" description="Disordered" evidence="2">
    <location>
        <begin position="251"/>
        <end position="297"/>
    </location>
</feature>
<dbReference type="InterPro" id="IPR000198">
    <property type="entry name" value="RhoGAP_dom"/>
</dbReference>
<dbReference type="InterPro" id="IPR036964">
    <property type="entry name" value="RASGEF_cat_dom_sf"/>
</dbReference>
<dbReference type="InterPro" id="IPR001895">
    <property type="entry name" value="RASGEF_cat_dom"/>
</dbReference>
<organism evidence="4 5">
    <name type="scientific">Brettanomyces naardenensis</name>
    <name type="common">Yeast</name>
    <dbReference type="NCBI Taxonomy" id="13370"/>
    <lineage>
        <taxon>Eukaryota</taxon>
        <taxon>Fungi</taxon>
        <taxon>Dikarya</taxon>
        <taxon>Ascomycota</taxon>
        <taxon>Saccharomycotina</taxon>
        <taxon>Pichiomycetes</taxon>
        <taxon>Pichiales</taxon>
        <taxon>Pichiaceae</taxon>
        <taxon>Brettanomyces</taxon>
    </lineage>
</organism>
<feature type="compositionally biased region" description="Low complexity" evidence="2">
    <location>
        <begin position="42"/>
        <end position="51"/>
    </location>
</feature>
<feature type="compositionally biased region" description="Low complexity" evidence="2">
    <location>
        <begin position="254"/>
        <end position="265"/>
    </location>
</feature>
<dbReference type="GO" id="GO:0007264">
    <property type="term" value="P:small GTPase-mediated signal transduction"/>
    <property type="evidence" value="ECO:0007669"/>
    <property type="project" value="InterPro"/>
</dbReference>
<dbReference type="SMART" id="SM00324">
    <property type="entry name" value="RhoGAP"/>
    <property type="match status" value="1"/>
</dbReference>
<name>A0A448YR37_BRENA</name>
<dbReference type="SUPFAM" id="SSF48366">
    <property type="entry name" value="Ras GEF"/>
    <property type="match status" value="2"/>
</dbReference>
<feature type="region of interest" description="Disordered" evidence="2">
    <location>
        <begin position="1010"/>
        <end position="1042"/>
    </location>
</feature>
<feature type="compositionally biased region" description="Basic and acidic residues" evidence="2">
    <location>
        <begin position="1010"/>
        <end position="1025"/>
    </location>
</feature>
<feature type="compositionally biased region" description="Gly residues" evidence="2">
    <location>
        <begin position="282"/>
        <end position="292"/>
    </location>
</feature>
<dbReference type="Pfam" id="PF00620">
    <property type="entry name" value="RhoGAP"/>
    <property type="match status" value="1"/>
</dbReference>
<proteinExistence type="predicted"/>
<sequence length="2031" mass="229579">MRKFLSRRDKRRSLLSEGAKSDNPSENKGANGSELESVQEDSASIFGSSSRISRRASLLTESFSFLKPEDTTNSSARNVVSSNPSFSNGSDIPHRKNHILSSLSTRKSGSSLYPGKHQQEVPQRRQQFSVQRLVDPEWDSTIIKTGWLNLVDEESKDDRLRLCRAELKGSSLYIYRPPQELANTTHFVAALSEGGTAQDNGSFQQEQAALQLVQKHARSSSQIHLGSDHIHLTVPDEPKNAEMGSENGSVSVFAIGASGPGSAPTSGPPSVPVSISVPDSGPGSGPGSGTVTGTGVSPSISLSSGSLASLKKPEIIELVEEIQQVNPSNGALDDQMLAADDLRAAILSQAANEPFQNGDVEPAASSLSDGPSIQEVVEQMIAGEVSYKSSVCPHPDLKFEDENGVILGGTMESICHTIAFYPSQDVAEKLIRILPMVTTINVPLAFFQRYLELFKSVPSNSDPEEDDEDIEFGSYDDVVAGHVLIPFEIWHIMISRISRSLKVISTYFAGMLLDDTILRSVWNVLVALDGMCDCSDLKLIIHEQQKSLRLLLQFEDPAEVVPLSTLDPDQFLSYPLDTLAYEINALDHKFLNSWNARLDRSLSLDKVHQHFDYWRKNFLIFDANNTIHYLGRLLAFHLFEDTSAKDDVSRRARLLEKWILLGELLYRQGNMTSWLGIATFICSVPVLRLRETWGRMDRNVIDVARKSWAPIIFEVRQRKPQESGLELYRVLVPAGIGREYAKEDVVPYYGDIHFCKERKELPRDFVKSFCEFSQKADCSIAKWDEFYESIQNSDSVKPTGAAQGLCGKMDSKLAQKLRSVINFNSSAKPFSLEDAMTKSLYVEKPAAGQYYKYHNISRSPLFLGSYASILFPKVLDSYEIYDRKSLVGAIGGIRLAQSVLSNSASNLSNLMKLNNRGNIDLNGMNRNTFLKHIRDVFNIDTFEFQEKDNSIIFKTVLDPSEQEQRNTKRASKSRPSSVLFGENTSVKRFSCYSTSSFNLDDYVNSYHAHLKDSTDGDEGSAKPKTAESITSPRSSTDVGSRNRFSLPEQTVSILAAAATTNRLLDLLVLTSSIFSARIKDDEVKEYAEKTATNIRSISLKMDQGTFSITFFAVYRCFLSPLQLVAGLHERFAGARACSASISRNSYKSNELIDPNFQFPDWSPTVLEYMANDINWRLTAQIQLGVVESLLTLFEYYYNHLLDDLKTRDAIEVLLDRINHELEEEWPRVLADLRSRPEIDPEYVHTIDDIVKDMSHVFKDANDHYLRNCYIPVVDPLPLRFTSELSIIPADKILPRHNDVNGLVQFVNGIDETIRRIMSNITVEDWIETFEILEVLTAKSTLSLFNYDVQRQQTSDDLLLISNIYHWIATLVDSDSGDLSFSFVVDKFPSQIRAIFQFYFKLKNYFTVQIVDPSITSKQRIERMETVLKCLTVARIEMRGFELFDPSEADTDISPRVPSLIESCLVNTIISPESRFFSFDWCRASQLLSPDKELDTNYETLEDLLPEEDALFREIQTSTNLTPCPGWILQSLLEITCFIPNMYVRNTSLINFDKDRFAYNCVVNIMDLVPRVSQNLEQESPFGFLLDFKTRPTDLMEAYETSTKELILNGYDKVGIFKMHIEDQRKLMKLEADKKKLLAKQKTTFSPRPPIPVAKPTIKTVLPTSDHQPQKPISFNSSDRTLIPLLSHSASSIHSNSSGESRLSRFKFSGLFSRASRGLSLVHSNSSRQSIEMHPSLVSELPVAGQFSKRQKSKTLYTLNLKDSQAFQTYGTPYTFKIDFGNENPEEYCFQAPGDGDRDDWLRKLNYSHRHWFFSKSLNRPSMGVPANMVFGVPLEFVCSREKRPLPNIIEKILSELEYRGLEEVGLYRRSASLAAIQKIKDKINRMGDFNMEDQLVFDVHNLTGCVKCYLRELPDPIIGDAVISRFTKVKELSKDDRRFDIYRDIFRELPAYNYNLLERLARHLRLVVEYQQYNRMTSSNLATILGGSLIEGCSPQNLRNYFGLMTFVCEDLILNYDQIFLKTKPTDSQAH</sequence>